<sequence>MYFDLSQNTFIFYKIEMRFISIRVSGYFFTAGNRMVNI</sequence>
<protein>
    <submittedName>
        <fullName evidence="1">Uncharacterized protein</fullName>
    </submittedName>
</protein>
<reference evidence="1 2" key="1">
    <citation type="submission" date="2016-01" db="EMBL/GenBank/DDBJ databases">
        <title>Genome Sequences of Twelve Sporeforming Bacillus Species Isolated from Foods.</title>
        <authorList>
            <person name="Berendsen E.M."/>
            <person name="Wells-Bennik M.H."/>
            <person name="Krawcyk A.O."/>
            <person name="De Jong A."/>
            <person name="Holsappel S."/>
            <person name="Eijlander R.T."/>
            <person name="Kuipers O.P."/>
        </authorList>
    </citation>
    <scope>NUCLEOTIDE SEQUENCE [LARGE SCALE GENOMIC DNA]</scope>
    <source>
        <strain evidence="1 2">B4098</strain>
    </source>
</reference>
<dbReference type="AlphaFoldDB" id="A0A150K4C6"/>
<dbReference type="PATRIC" id="fig|1398.26.peg.2116"/>
<organism evidence="1 2">
    <name type="scientific">Heyndrickxia coagulans</name>
    <name type="common">Weizmannia coagulans</name>
    <dbReference type="NCBI Taxonomy" id="1398"/>
    <lineage>
        <taxon>Bacteria</taxon>
        <taxon>Bacillati</taxon>
        <taxon>Bacillota</taxon>
        <taxon>Bacilli</taxon>
        <taxon>Bacillales</taxon>
        <taxon>Bacillaceae</taxon>
        <taxon>Heyndrickxia</taxon>
    </lineage>
</organism>
<comment type="caution">
    <text evidence="1">The sequence shown here is derived from an EMBL/GenBank/DDBJ whole genome shotgun (WGS) entry which is preliminary data.</text>
</comment>
<evidence type="ECO:0000313" key="1">
    <source>
        <dbReference type="EMBL" id="KYC64460.1"/>
    </source>
</evidence>
<dbReference type="Proteomes" id="UP000075288">
    <property type="component" value="Unassembled WGS sequence"/>
</dbReference>
<dbReference type="EMBL" id="LQYG01000027">
    <property type="protein sequence ID" value="KYC64460.1"/>
    <property type="molecule type" value="Genomic_DNA"/>
</dbReference>
<name>A0A150K4C6_HEYCO</name>
<proteinExistence type="predicted"/>
<gene>
    <name evidence="1" type="ORF">B4098_3168</name>
</gene>
<accession>A0A150K4C6</accession>
<evidence type="ECO:0000313" key="2">
    <source>
        <dbReference type="Proteomes" id="UP000075288"/>
    </source>
</evidence>